<keyword evidence="3" id="KW-1185">Reference proteome</keyword>
<accession>A0A0B0NFP6</accession>
<feature type="region of interest" description="Disordered" evidence="1">
    <location>
        <begin position="1"/>
        <end position="24"/>
    </location>
</feature>
<dbReference type="AlphaFoldDB" id="A0A0B0NFP6"/>
<sequence>MSLSRLHSRTHRRVLGHVAKHTGV</sequence>
<evidence type="ECO:0000256" key="1">
    <source>
        <dbReference type="SAM" id="MobiDB-lite"/>
    </source>
</evidence>
<evidence type="ECO:0000313" key="3">
    <source>
        <dbReference type="Proteomes" id="UP000032142"/>
    </source>
</evidence>
<organism evidence="2 3">
    <name type="scientific">Gossypium arboreum</name>
    <name type="common">Tree cotton</name>
    <name type="synonym">Gossypium nanking</name>
    <dbReference type="NCBI Taxonomy" id="29729"/>
    <lineage>
        <taxon>Eukaryota</taxon>
        <taxon>Viridiplantae</taxon>
        <taxon>Streptophyta</taxon>
        <taxon>Embryophyta</taxon>
        <taxon>Tracheophyta</taxon>
        <taxon>Spermatophyta</taxon>
        <taxon>Magnoliopsida</taxon>
        <taxon>eudicotyledons</taxon>
        <taxon>Gunneridae</taxon>
        <taxon>Pentapetalae</taxon>
        <taxon>rosids</taxon>
        <taxon>malvids</taxon>
        <taxon>Malvales</taxon>
        <taxon>Malvaceae</taxon>
        <taxon>Malvoideae</taxon>
        <taxon>Gossypium</taxon>
    </lineage>
</organism>
<protein>
    <submittedName>
        <fullName evidence="2">Uncharacterized protein</fullName>
    </submittedName>
</protein>
<gene>
    <name evidence="2" type="ORF">F383_01176</name>
</gene>
<proteinExistence type="predicted"/>
<evidence type="ECO:0000313" key="2">
    <source>
        <dbReference type="EMBL" id="KHG13363.1"/>
    </source>
</evidence>
<name>A0A0B0NFP6_GOSAR</name>
<dbReference type="Proteomes" id="UP000032142">
    <property type="component" value="Unassembled WGS sequence"/>
</dbReference>
<reference evidence="3" key="1">
    <citation type="submission" date="2014-09" db="EMBL/GenBank/DDBJ databases">
        <authorList>
            <person name="Mudge J."/>
            <person name="Ramaraj T."/>
            <person name="Lindquist I.E."/>
            <person name="Bharti A.K."/>
            <person name="Sundararajan A."/>
            <person name="Cameron C.T."/>
            <person name="Woodward J.E."/>
            <person name="May G.D."/>
            <person name="Brubaker C."/>
            <person name="Broadhvest J."/>
            <person name="Wilkins T.A."/>
        </authorList>
    </citation>
    <scope>NUCLEOTIDE SEQUENCE</scope>
    <source>
        <strain evidence="3">cv. AKA8401</strain>
    </source>
</reference>
<dbReference type="EMBL" id="KN399417">
    <property type="protein sequence ID" value="KHG13363.1"/>
    <property type="molecule type" value="Genomic_DNA"/>
</dbReference>